<dbReference type="EMBL" id="LBHU01000004">
    <property type="protein sequence ID" value="KLI62912.1"/>
    <property type="molecule type" value="Genomic_DNA"/>
</dbReference>
<protein>
    <recommendedName>
        <fullName evidence="9">Permease</fullName>
    </recommendedName>
</protein>
<evidence type="ECO:0000313" key="7">
    <source>
        <dbReference type="EMBL" id="KLI62912.1"/>
    </source>
</evidence>
<keyword evidence="3 6" id="KW-0812">Transmembrane</keyword>
<accession>A0A0H0XLU1</accession>
<proteinExistence type="inferred from homology"/>
<feature type="transmembrane region" description="Helical" evidence="6">
    <location>
        <begin position="64"/>
        <end position="84"/>
    </location>
</feature>
<organism evidence="7 8">
    <name type="scientific">Aurantiacibacter marinus</name>
    <dbReference type="NCBI Taxonomy" id="874156"/>
    <lineage>
        <taxon>Bacteria</taxon>
        <taxon>Pseudomonadati</taxon>
        <taxon>Pseudomonadota</taxon>
        <taxon>Alphaproteobacteria</taxon>
        <taxon>Sphingomonadales</taxon>
        <taxon>Erythrobacteraceae</taxon>
        <taxon>Aurantiacibacter</taxon>
    </lineage>
</organism>
<evidence type="ECO:0000313" key="8">
    <source>
        <dbReference type="Proteomes" id="UP000053455"/>
    </source>
</evidence>
<evidence type="ECO:0000256" key="1">
    <source>
        <dbReference type="ARBA" id="ARBA00004141"/>
    </source>
</evidence>
<gene>
    <name evidence="7" type="ORF">AAV99_12675</name>
</gene>
<comment type="similarity">
    <text evidence="2">Belongs to the autoinducer-2 exporter (AI-2E) (TC 2.A.86) family.</text>
</comment>
<feature type="transmembrane region" description="Helical" evidence="6">
    <location>
        <begin position="270"/>
        <end position="289"/>
    </location>
</feature>
<dbReference type="AlphaFoldDB" id="A0A0H0XLU1"/>
<sequence length="361" mass="38898">MNEHSPLPPDFSRALLALFVLGGIVLCYLIAEPFFAALVWSATLAVLFAGFERKMRLRLRSTTLSVVLTMILITVLVVVPVLLVSRAVLDAVLSGVADAEGLLSVDWRNAANGMPGWQTAVAWIDANLDIVDLADSFAAAMQQLATDLLVGSLTSAITLLLTFYFLFYFLRDSDDALSAIGLLIPLSDSEYAKLLTRMTDTIFATVWGIAIVSMVQGLLGGLMFWWLDLPSPVFWGLVMGLLAIVPFLGAFVVWLPAAILLVLDGQWSAALILTVWGTLIVGLIDNVLYPMLVGRQLAQHSVIAFIAIIGGIAVFGAHGFILGPLVISATLTLLEILRTRLDRREAAIAAGEEPPPRAGRT</sequence>
<keyword evidence="8" id="KW-1185">Reference proteome</keyword>
<feature type="transmembrane region" description="Helical" evidence="6">
    <location>
        <begin position="148"/>
        <end position="170"/>
    </location>
</feature>
<evidence type="ECO:0000256" key="2">
    <source>
        <dbReference type="ARBA" id="ARBA00009773"/>
    </source>
</evidence>
<comment type="subcellular location">
    <subcellularLocation>
        <location evidence="1">Membrane</location>
        <topology evidence="1">Multi-pass membrane protein</topology>
    </subcellularLocation>
</comment>
<feature type="transmembrane region" description="Helical" evidence="6">
    <location>
        <begin position="233"/>
        <end position="263"/>
    </location>
</feature>
<dbReference type="PANTHER" id="PTHR21716">
    <property type="entry name" value="TRANSMEMBRANE PROTEIN"/>
    <property type="match status" value="1"/>
</dbReference>
<dbReference type="PANTHER" id="PTHR21716:SF4">
    <property type="entry name" value="TRANSMEMBRANE PROTEIN 245"/>
    <property type="match status" value="1"/>
</dbReference>
<dbReference type="STRING" id="874156.GCA_001021555_02618"/>
<dbReference type="GO" id="GO:0016020">
    <property type="term" value="C:membrane"/>
    <property type="evidence" value="ECO:0007669"/>
    <property type="project" value="UniProtKB-SubCell"/>
</dbReference>
<evidence type="ECO:0000256" key="6">
    <source>
        <dbReference type="SAM" id="Phobius"/>
    </source>
</evidence>
<reference evidence="7 8" key="1">
    <citation type="submission" date="2015-04" db="EMBL/GenBank/DDBJ databases">
        <title>The draft genome sequence of Erythrobacter marinus HWDM-33.</title>
        <authorList>
            <person name="Zhuang L."/>
            <person name="Liu Y."/>
            <person name="Shao Z."/>
        </authorList>
    </citation>
    <scope>NUCLEOTIDE SEQUENCE [LARGE SCALE GENOMIC DNA]</scope>
    <source>
        <strain evidence="7 8">HWDM-33</strain>
    </source>
</reference>
<feature type="transmembrane region" description="Helical" evidence="6">
    <location>
        <begin position="202"/>
        <end position="227"/>
    </location>
</feature>
<evidence type="ECO:0000256" key="5">
    <source>
        <dbReference type="ARBA" id="ARBA00023136"/>
    </source>
</evidence>
<evidence type="ECO:0008006" key="9">
    <source>
        <dbReference type="Google" id="ProtNLM"/>
    </source>
</evidence>
<feature type="transmembrane region" description="Helical" evidence="6">
    <location>
        <begin position="12"/>
        <end position="31"/>
    </location>
</feature>
<dbReference type="PATRIC" id="fig|874156.12.peg.2610"/>
<dbReference type="Pfam" id="PF01594">
    <property type="entry name" value="AI-2E_transport"/>
    <property type="match status" value="1"/>
</dbReference>
<dbReference type="InterPro" id="IPR002549">
    <property type="entry name" value="AI-2E-like"/>
</dbReference>
<evidence type="ECO:0000256" key="4">
    <source>
        <dbReference type="ARBA" id="ARBA00022989"/>
    </source>
</evidence>
<dbReference type="RefSeq" id="WP_047094431.1">
    <property type="nucleotide sequence ID" value="NZ_LBHU01000004.1"/>
</dbReference>
<dbReference type="Proteomes" id="UP000053455">
    <property type="component" value="Unassembled WGS sequence"/>
</dbReference>
<evidence type="ECO:0000256" key="3">
    <source>
        <dbReference type="ARBA" id="ARBA00022692"/>
    </source>
</evidence>
<keyword evidence="5 6" id="KW-0472">Membrane</keyword>
<keyword evidence="4 6" id="KW-1133">Transmembrane helix</keyword>
<comment type="caution">
    <text evidence="7">The sequence shown here is derived from an EMBL/GenBank/DDBJ whole genome shotgun (WGS) entry which is preliminary data.</text>
</comment>
<dbReference type="OrthoDB" id="9799225at2"/>
<feature type="transmembrane region" description="Helical" evidence="6">
    <location>
        <begin position="301"/>
        <end position="334"/>
    </location>
</feature>
<name>A0A0H0XLU1_9SPHN</name>